<dbReference type="HOGENOM" id="CLU_022195_0_0_1"/>
<dbReference type="CDD" id="cd11041">
    <property type="entry name" value="CYP503A1-like"/>
    <property type="match status" value="1"/>
</dbReference>
<organism evidence="9 10">
    <name type="scientific">Colletotrichum sublineola</name>
    <name type="common">Sorghum anthracnose fungus</name>
    <dbReference type="NCBI Taxonomy" id="1173701"/>
    <lineage>
        <taxon>Eukaryota</taxon>
        <taxon>Fungi</taxon>
        <taxon>Dikarya</taxon>
        <taxon>Ascomycota</taxon>
        <taxon>Pezizomycotina</taxon>
        <taxon>Sordariomycetes</taxon>
        <taxon>Hypocreomycetidae</taxon>
        <taxon>Glomerellales</taxon>
        <taxon>Glomerellaceae</taxon>
        <taxon>Colletotrichum</taxon>
        <taxon>Colletotrichum graminicola species complex</taxon>
    </lineage>
</organism>
<comment type="caution">
    <text evidence="9">The sequence shown here is derived from an EMBL/GenBank/DDBJ whole genome shotgun (WGS) entry which is preliminary data.</text>
</comment>
<keyword evidence="8" id="KW-0472">Membrane</keyword>
<dbReference type="eggNOG" id="KOG0157">
    <property type="taxonomic scope" value="Eukaryota"/>
</dbReference>
<keyword evidence="4" id="KW-0560">Oxidoreductase</keyword>
<keyword evidence="7" id="KW-0349">Heme</keyword>
<keyword evidence="8" id="KW-0812">Transmembrane</keyword>
<dbReference type="AlphaFoldDB" id="A0A066XW20"/>
<evidence type="ECO:0000256" key="3">
    <source>
        <dbReference type="ARBA" id="ARBA00022723"/>
    </source>
</evidence>
<dbReference type="GO" id="GO:0016705">
    <property type="term" value="F:oxidoreductase activity, acting on paired donors, with incorporation or reduction of molecular oxygen"/>
    <property type="evidence" value="ECO:0007669"/>
    <property type="project" value="InterPro"/>
</dbReference>
<evidence type="ECO:0000256" key="7">
    <source>
        <dbReference type="PIRSR" id="PIRSR602403-1"/>
    </source>
</evidence>
<evidence type="ECO:0000313" key="9">
    <source>
        <dbReference type="EMBL" id="KDN69966.1"/>
    </source>
</evidence>
<protein>
    <submittedName>
        <fullName evidence="9">Putative cytochrome P450</fullName>
    </submittedName>
</protein>
<dbReference type="SUPFAM" id="SSF48264">
    <property type="entry name" value="Cytochrome P450"/>
    <property type="match status" value="1"/>
</dbReference>
<feature type="transmembrane region" description="Helical" evidence="8">
    <location>
        <begin position="12"/>
        <end position="28"/>
    </location>
</feature>
<dbReference type="Gene3D" id="1.10.630.10">
    <property type="entry name" value="Cytochrome P450"/>
    <property type="match status" value="1"/>
</dbReference>
<dbReference type="GO" id="GO:0005506">
    <property type="term" value="F:iron ion binding"/>
    <property type="evidence" value="ECO:0007669"/>
    <property type="project" value="InterPro"/>
</dbReference>
<evidence type="ECO:0000256" key="6">
    <source>
        <dbReference type="ARBA" id="ARBA00023033"/>
    </source>
</evidence>
<dbReference type="GO" id="GO:0020037">
    <property type="term" value="F:heme binding"/>
    <property type="evidence" value="ECO:0007669"/>
    <property type="project" value="InterPro"/>
</dbReference>
<dbReference type="InterPro" id="IPR002403">
    <property type="entry name" value="Cyt_P450_E_grp-IV"/>
</dbReference>
<proteinExistence type="inferred from homology"/>
<dbReference type="STRING" id="1173701.A0A066XW20"/>
<evidence type="ECO:0000256" key="1">
    <source>
        <dbReference type="ARBA" id="ARBA00001971"/>
    </source>
</evidence>
<keyword evidence="5 7" id="KW-0408">Iron</keyword>
<name>A0A066XW20_COLSU</name>
<evidence type="ECO:0000313" key="10">
    <source>
        <dbReference type="Proteomes" id="UP000027238"/>
    </source>
</evidence>
<gene>
    <name evidence="9" type="ORF">CSUB01_09942</name>
</gene>
<dbReference type="PANTHER" id="PTHR46206">
    <property type="entry name" value="CYTOCHROME P450"/>
    <property type="match status" value="1"/>
</dbReference>
<evidence type="ECO:0000256" key="4">
    <source>
        <dbReference type="ARBA" id="ARBA00023002"/>
    </source>
</evidence>
<dbReference type="PRINTS" id="PR00465">
    <property type="entry name" value="EP450IV"/>
</dbReference>
<keyword evidence="8" id="KW-1133">Transmembrane helix</keyword>
<comment type="similarity">
    <text evidence="2">Belongs to the cytochrome P450 family.</text>
</comment>
<evidence type="ECO:0000256" key="2">
    <source>
        <dbReference type="ARBA" id="ARBA00010617"/>
    </source>
</evidence>
<dbReference type="PANTHER" id="PTHR46206:SF7">
    <property type="entry name" value="P450, PUTATIVE (EUROFUNG)-RELATED"/>
    <property type="match status" value="1"/>
</dbReference>
<dbReference type="Proteomes" id="UP000027238">
    <property type="component" value="Unassembled WGS sequence"/>
</dbReference>
<dbReference type="OMA" id="YEMKWPD"/>
<reference evidence="10" key="1">
    <citation type="journal article" date="2014" name="Genome Announc.">
        <title>Draft genome sequence of Colletotrichum sublineola, a destructive pathogen of cultivated sorghum.</title>
        <authorList>
            <person name="Baroncelli R."/>
            <person name="Sanz-Martin J.M."/>
            <person name="Rech G.E."/>
            <person name="Sukno S.A."/>
            <person name="Thon M.R."/>
        </authorList>
    </citation>
    <scope>NUCLEOTIDE SEQUENCE [LARGE SCALE GENOMIC DNA]</scope>
    <source>
        <strain evidence="10">TX430BB</strain>
    </source>
</reference>
<dbReference type="OrthoDB" id="1844152at2759"/>
<dbReference type="InterPro" id="IPR001128">
    <property type="entry name" value="Cyt_P450"/>
</dbReference>
<evidence type="ECO:0000256" key="8">
    <source>
        <dbReference type="SAM" id="Phobius"/>
    </source>
</evidence>
<feature type="binding site" description="axial binding residue" evidence="7">
    <location>
        <position position="451"/>
    </location>
    <ligand>
        <name>heme</name>
        <dbReference type="ChEBI" id="CHEBI:30413"/>
    </ligand>
    <ligandPart>
        <name>Fe</name>
        <dbReference type="ChEBI" id="CHEBI:18248"/>
    </ligandPart>
</feature>
<dbReference type="Pfam" id="PF00067">
    <property type="entry name" value="p450"/>
    <property type="match status" value="1"/>
</dbReference>
<keyword evidence="3 7" id="KW-0479">Metal-binding</keyword>
<evidence type="ECO:0000256" key="5">
    <source>
        <dbReference type="ARBA" id="ARBA00023004"/>
    </source>
</evidence>
<sequence>MMKSITNTLKLWHYGCALLTFIVCWLLQRRMSRRRYDLDKLPLIKFEENDTPERYVTDSKSLLHRGYVQYIKHGVPFRMRNPVDPDHPQVILPFKYLSEVKMRPESVMSFQRFSRQAFLLDYINAPEPTDMAAHIVRGDLNKHLGTLAGQMGVLARQAIHEGMPKCDDWTTFQPYFLFANTIARVTSLALAGPELAANEEWRNFMVTNTLTLMQTALEVRRKYPRHWRWVVRWIEPGARKICEIRKRCAELVAPSYQARLSRMASNEKPLVDGIQWLMNTVPGGKKPLLEIADEQLFLSVASIHSSSASTLSFVYDLLDRPDVMDDILKEIRSVRGAKSGSSEWTKRDLDQLIKLDSFMKESQRYYPAGLVAVQRSNARPYTFSDGLTIPANTQCCFLNYELNHDPEVYEDPETFDPYRFLRLREKVDPHKYHFAYVSEDSINFGAGTYSCPGRHFASNEIKLILCELLLRYEMKWPDGGSRPPTMFHDFSSNPDPRADILFRERKQ</sequence>
<keyword evidence="10" id="KW-1185">Reference proteome</keyword>
<dbReference type="GO" id="GO:0004497">
    <property type="term" value="F:monooxygenase activity"/>
    <property type="evidence" value="ECO:0007669"/>
    <property type="project" value="UniProtKB-KW"/>
</dbReference>
<keyword evidence="6" id="KW-0503">Monooxygenase</keyword>
<dbReference type="InterPro" id="IPR036396">
    <property type="entry name" value="Cyt_P450_sf"/>
</dbReference>
<dbReference type="EMBL" id="JMSE01000427">
    <property type="protein sequence ID" value="KDN69966.1"/>
    <property type="molecule type" value="Genomic_DNA"/>
</dbReference>
<comment type="cofactor">
    <cofactor evidence="1 7">
        <name>heme</name>
        <dbReference type="ChEBI" id="CHEBI:30413"/>
    </cofactor>
</comment>
<accession>A0A066XW20</accession>